<evidence type="ECO:0000313" key="1">
    <source>
        <dbReference type="EMBL" id="EKF28585.1"/>
    </source>
</evidence>
<sequence length="333" mass="36884">MPRLANTLPRRRKATFALRKADWPAFTSSCETLLATASTCLDSRRGILRAARRHIPHGSRDSPKSIQTRKMEQAETAAEAAYEAHTLPLLGTCYISLNLPNKERNDIEPCAVASLCLWKPAQKKKRGSSSSPSWRYLHGMAAPHPHPPESVVLRTDLGRVGAMPRQQANLLVRHFVRVSSAKLPYTVVAAARRTPLPSGGWEMDRPLTPYEIDLALRDASLGSAPDSDDMLNEFRHRIGPVARGTLRTMIHNSFANGSLPGSWENGGYYSYSQTRKGSMPPRESQTYHATLSFTEVDRKNNSPPSVSVIAAPPTSIWICTSVFCIGRGDYCYR</sequence>
<organism evidence="1 2">
    <name type="scientific">Trypanosoma cruzi marinkellei</name>
    <dbReference type="NCBI Taxonomy" id="85056"/>
    <lineage>
        <taxon>Eukaryota</taxon>
        <taxon>Discoba</taxon>
        <taxon>Euglenozoa</taxon>
        <taxon>Kinetoplastea</taxon>
        <taxon>Metakinetoplastina</taxon>
        <taxon>Trypanosomatida</taxon>
        <taxon>Trypanosomatidae</taxon>
        <taxon>Trypanosoma</taxon>
        <taxon>Schizotrypanum</taxon>
    </lineage>
</organism>
<comment type="caution">
    <text evidence="1">The sequence shown here is derived from an EMBL/GenBank/DDBJ whole genome shotgun (WGS) entry which is preliminary data.</text>
</comment>
<accession>K2MNB6</accession>
<reference evidence="1 2" key="1">
    <citation type="journal article" date="2012" name="BMC Genomics">
        <title>Comparative genomic analysis of human infective Trypanosoma cruzi lineages with the bat-restricted subspecies T. cruzi marinkellei.</title>
        <authorList>
            <person name="Franzen O."/>
            <person name="Talavera-Lopez C."/>
            <person name="Ochaya S."/>
            <person name="Butler C.E."/>
            <person name="Messenger L.A."/>
            <person name="Lewis M.D."/>
            <person name="Llewellyn M.S."/>
            <person name="Marinkelle C.J."/>
            <person name="Tyler K.M."/>
            <person name="Miles M.A."/>
            <person name="Andersson B."/>
        </authorList>
    </citation>
    <scope>NUCLEOTIDE SEQUENCE [LARGE SCALE GENOMIC DNA]</scope>
    <source>
        <strain evidence="1 2">B7</strain>
    </source>
</reference>
<keyword evidence="2" id="KW-1185">Reference proteome</keyword>
<gene>
    <name evidence="1" type="ORF">MOQ_007663</name>
</gene>
<protein>
    <submittedName>
        <fullName evidence="1">Uncharacterized protein</fullName>
    </submittedName>
</protein>
<dbReference type="AlphaFoldDB" id="K2MNB6"/>
<evidence type="ECO:0000313" key="2">
    <source>
        <dbReference type="Proteomes" id="UP000007350"/>
    </source>
</evidence>
<dbReference type="Proteomes" id="UP000007350">
    <property type="component" value="Unassembled WGS sequence"/>
</dbReference>
<dbReference type="OrthoDB" id="250675at2759"/>
<dbReference type="EMBL" id="AHKC01015492">
    <property type="protein sequence ID" value="EKF28585.1"/>
    <property type="molecule type" value="Genomic_DNA"/>
</dbReference>
<proteinExistence type="predicted"/>
<name>K2MNB6_TRYCR</name>